<protein>
    <submittedName>
        <fullName evidence="6">Uncharacterized protein</fullName>
    </submittedName>
</protein>
<dbReference type="Pfam" id="PF01395">
    <property type="entry name" value="PBP_GOBP"/>
    <property type="match status" value="2"/>
</dbReference>
<dbReference type="PANTHER" id="PTHR11857:SF43">
    <property type="entry name" value="GEO07291P1-RELATED"/>
    <property type="match status" value="1"/>
</dbReference>
<keyword evidence="3" id="KW-0964">Secreted</keyword>
<proteinExistence type="inferred from homology"/>
<dbReference type="AlphaFoldDB" id="A0A194PX01"/>
<accession>A0A194PX01</accession>
<dbReference type="PANTHER" id="PTHR11857">
    <property type="entry name" value="ODORANT BINDING PROTEIN-RELATED"/>
    <property type="match status" value="1"/>
</dbReference>
<gene>
    <name evidence="6" type="ORF">RR46_07290</name>
</gene>
<dbReference type="Proteomes" id="UP000053268">
    <property type="component" value="Unassembled WGS sequence"/>
</dbReference>
<dbReference type="STRING" id="66420.A0A194PX01"/>
<feature type="signal peptide" evidence="5">
    <location>
        <begin position="1"/>
        <end position="18"/>
    </location>
</feature>
<evidence type="ECO:0000256" key="5">
    <source>
        <dbReference type="SAM" id="SignalP"/>
    </source>
</evidence>
<dbReference type="GO" id="GO:0005615">
    <property type="term" value="C:extracellular space"/>
    <property type="evidence" value="ECO:0007669"/>
    <property type="project" value="TreeGrafter"/>
</dbReference>
<dbReference type="GO" id="GO:0007608">
    <property type="term" value="P:sensory perception of smell"/>
    <property type="evidence" value="ECO:0007669"/>
    <property type="project" value="TreeGrafter"/>
</dbReference>
<comment type="similarity">
    <text evidence="2">Belongs to the PBP/GOBP family.</text>
</comment>
<dbReference type="Gene3D" id="1.10.238.20">
    <property type="entry name" value="Pheromone/general odorant binding protein domain"/>
    <property type="match status" value="2"/>
</dbReference>
<comment type="subcellular location">
    <subcellularLocation>
        <location evidence="1">Secreted</location>
    </subcellularLocation>
</comment>
<name>A0A194PX01_PAPXU</name>
<dbReference type="SUPFAM" id="SSF47565">
    <property type="entry name" value="Insect pheromone/odorant-binding proteins"/>
    <property type="match status" value="2"/>
</dbReference>
<evidence type="ECO:0000256" key="4">
    <source>
        <dbReference type="ARBA" id="ARBA00022729"/>
    </source>
</evidence>
<organism evidence="6 7">
    <name type="scientific">Papilio xuthus</name>
    <name type="common">Asian swallowtail butterfly</name>
    <dbReference type="NCBI Taxonomy" id="66420"/>
    <lineage>
        <taxon>Eukaryota</taxon>
        <taxon>Metazoa</taxon>
        <taxon>Ecdysozoa</taxon>
        <taxon>Arthropoda</taxon>
        <taxon>Hexapoda</taxon>
        <taxon>Insecta</taxon>
        <taxon>Pterygota</taxon>
        <taxon>Neoptera</taxon>
        <taxon>Endopterygota</taxon>
        <taxon>Lepidoptera</taxon>
        <taxon>Glossata</taxon>
        <taxon>Ditrysia</taxon>
        <taxon>Papilionoidea</taxon>
        <taxon>Papilionidae</taxon>
        <taxon>Papilioninae</taxon>
        <taxon>Papilio</taxon>
    </lineage>
</organism>
<keyword evidence="4 5" id="KW-0732">Signal</keyword>
<evidence type="ECO:0000256" key="1">
    <source>
        <dbReference type="ARBA" id="ARBA00004613"/>
    </source>
</evidence>
<evidence type="ECO:0000256" key="2">
    <source>
        <dbReference type="ARBA" id="ARBA00008098"/>
    </source>
</evidence>
<feature type="chain" id="PRO_5008263738" evidence="5">
    <location>
        <begin position="19"/>
        <end position="218"/>
    </location>
</feature>
<reference evidence="6 7" key="1">
    <citation type="journal article" date="2015" name="Nat. Commun.">
        <title>Outbred genome sequencing and CRISPR/Cas9 gene editing in butterflies.</title>
        <authorList>
            <person name="Li X."/>
            <person name="Fan D."/>
            <person name="Zhang W."/>
            <person name="Liu G."/>
            <person name="Zhang L."/>
            <person name="Zhao L."/>
            <person name="Fang X."/>
            <person name="Chen L."/>
            <person name="Dong Y."/>
            <person name="Chen Y."/>
            <person name="Ding Y."/>
            <person name="Zhao R."/>
            <person name="Feng M."/>
            <person name="Zhu Y."/>
            <person name="Feng Y."/>
            <person name="Jiang X."/>
            <person name="Zhu D."/>
            <person name="Xiang H."/>
            <person name="Feng X."/>
            <person name="Li S."/>
            <person name="Wang J."/>
            <person name="Zhang G."/>
            <person name="Kronforst M.R."/>
            <person name="Wang W."/>
        </authorList>
    </citation>
    <scope>NUCLEOTIDE SEQUENCE [LARGE SCALE GENOMIC DNA]</scope>
    <source>
        <strain evidence="6">Ya'a_city_454_Px</strain>
        <tissue evidence="6">Whole body</tissue>
    </source>
</reference>
<evidence type="ECO:0000256" key="3">
    <source>
        <dbReference type="ARBA" id="ARBA00022525"/>
    </source>
</evidence>
<evidence type="ECO:0000313" key="7">
    <source>
        <dbReference type="Proteomes" id="UP000053268"/>
    </source>
</evidence>
<dbReference type="EMBL" id="KQ459589">
    <property type="protein sequence ID" value="KPI97543.1"/>
    <property type="molecule type" value="Genomic_DNA"/>
</dbReference>
<evidence type="ECO:0000313" key="6">
    <source>
        <dbReference type="EMBL" id="KPI97543.1"/>
    </source>
</evidence>
<dbReference type="InterPro" id="IPR006170">
    <property type="entry name" value="PBP/GOBP"/>
</dbReference>
<dbReference type="InterPro" id="IPR036728">
    <property type="entry name" value="PBP_GOBP_sf"/>
</dbReference>
<dbReference type="CDD" id="cd23992">
    <property type="entry name" value="PBP_GOBP"/>
    <property type="match status" value="2"/>
</dbReference>
<keyword evidence="7" id="KW-1185">Reference proteome</keyword>
<dbReference type="SMART" id="SM00708">
    <property type="entry name" value="PhBP"/>
    <property type="match status" value="2"/>
</dbReference>
<dbReference type="GO" id="GO:0005549">
    <property type="term" value="F:odorant binding"/>
    <property type="evidence" value="ECO:0007669"/>
    <property type="project" value="InterPro"/>
</dbReference>
<sequence>MNSFVFLCFVLSVAGIEAHTVHLPHSQKEKAHLHIAECMKESGVKSEVLAEAKKGVFEDDEALKKFTLCFFQKSGIISEEGKLNVAEALAKLPSDPIVVLDPKLVENISENAEKCYKEVGAGSELLANLIPWNLEENETNGKFLLCLSKKIKCDGEDGHLNVDKFIALFESSLKEYDINIFKEILESCNEESGKNEYFTIFKVLNCFDTKSPVSMAVQ</sequence>